<reference evidence="5" key="3">
    <citation type="submission" date="2010-09" db="EMBL/GenBank/DDBJ databases">
        <title>Annotation of Gaeumannomyces graminis var. tritici R3-111a-1.</title>
        <authorList>
            <consortium name="The Broad Institute Genome Sequencing Platform"/>
            <person name="Ma L.-J."/>
            <person name="Dead R."/>
            <person name="Young S.K."/>
            <person name="Zeng Q."/>
            <person name="Gargeya S."/>
            <person name="Fitzgerald M."/>
            <person name="Haas B."/>
            <person name="Abouelleil A."/>
            <person name="Alvarado L."/>
            <person name="Arachchi H.M."/>
            <person name="Berlin A."/>
            <person name="Brown A."/>
            <person name="Chapman S.B."/>
            <person name="Chen Z."/>
            <person name="Dunbar C."/>
            <person name="Freedman E."/>
            <person name="Gearin G."/>
            <person name="Gellesch M."/>
            <person name="Goldberg J."/>
            <person name="Griggs A."/>
            <person name="Gujja S."/>
            <person name="Heiman D."/>
            <person name="Howarth C."/>
            <person name="Larson L."/>
            <person name="Lui A."/>
            <person name="MacDonald P.J.P."/>
            <person name="Mehta T."/>
            <person name="Montmayeur A."/>
            <person name="Murphy C."/>
            <person name="Neiman D."/>
            <person name="Pearson M."/>
            <person name="Priest M."/>
            <person name="Roberts A."/>
            <person name="Saif S."/>
            <person name="Shea T."/>
            <person name="Shenoy N."/>
            <person name="Sisk P."/>
            <person name="Stolte C."/>
            <person name="Sykes S."/>
            <person name="Yandava C."/>
            <person name="Wortman J."/>
            <person name="Nusbaum C."/>
            <person name="Birren B."/>
        </authorList>
    </citation>
    <scope>NUCLEOTIDE SEQUENCE</scope>
    <source>
        <strain evidence="5">R3-111a-1</strain>
    </source>
</reference>
<accession>J3PEK4</accession>
<keyword evidence="1" id="KW-0479">Metal-binding</keyword>
<feature type="compositionally biased region" description="Polar residues" evidence="3">
    <location>
        <begin position="193"/>
        <end position="210"/>
    </location>
</feature>
<dbReference type="InterPro" id="IPR036864">
    <property type="entry name" value="Zn2-C6_fun-type_DNA-bd_sf"/>
</dbReference>
<dbReference type="GeneID" id="20352393"/>
<name>J3PEK4_GAET3</name>
<reference evidence="6" key="4">
    <citation type="journal article" date="2015" name="G3 (Bethesda)">
        <title>Genome sequences of three phytopathogenic species of the Magnaporthaceae family of fungi.</title>
        <authorList>
            <person name="Okagaki L.H."/>
            <person name="Nunes C.C."/>
            <person name="Sailsbery J."/>
            <person name="Clay B."/>
            <person name="Brown D."/>
            <person name="John T."/>
            <person name="Oh Y."/>
            <person name="Young N."/>
            <person name="Fitzgerald M."/>
            <person name="Haas B.J."/>
            <person name="Zeng Q."/>
            <person name="Young S."/>
            <person name="Adiconis X."/>
            <person name="Fan L."/>
            <person name="Levin J.Z."/>
            <person name="Mitchell T.K."/>
            <person name="Okubara P.A."/>
            <person name="Farman M.L."/>
            <person name="Kohn L.M."/>
            <person name="Birren B."/>
            <person name="Ma L.-J."/>
            <person name="Dean R.A."/>
        </authorList>
    </citation>
    <scope>NUCLEOTIDE SEQUENCE</scope>
    <source>
        <strain evidence="6">R3-111a-1</strain>
    </source>
</reference>
<dbReference type="InterPro" id="IPR053187">
    <property type="entry name" value="Notoamide_regulator"/>
</dbReference>
<reference evidence="7" key="1">
    <citation type="submission" date="2010-07" db="EMBL/GenBank/DDBJ databases">
        <title>The genome sequence of Gaeumannomyces graminis var. tritici strain R3-111a-1.</title>
        <authorList>
            <consortium name="The Broad Institute Genome Sequencing Platform"/>
            <person name="Ma L.-J."/>
            <person name="Dead R."/>
            <person name="Young S."/>
            <person name="Zeng Q."/>
            <person name="Koehrsen M."/>
            <person name="Alvarado L."/>
            <person name="Berlin A."/>
            <person name="Chapman S.B."/>
            <person name="Chen Z."/>
            <person name="Freedman E."/>
            <person name="Gellesch M."/>
            <person name="Goldberg J."/>
            <person name="Griggs A."/>
            <person name="Gujja S."/>
            <person name="Heilman E.R."/>
            <person name="Heiman D."/>
            <person name="Hepburn T."/>
            <person name="Howarth C."/>
            <person name="Jen D."/>
            <person name="Larson L."/>
            <person name="Mehta T."/>
            <person name="Neiman D."/>
            <person name="Pearson M."/>
            <person name="Roberts A."/>
            <person name="Saif S."/>
            <person name="Shea T."/>
            <person name="Shenoy N."/>
            <person name="Sisk P."/>
            <person name="Stolte C."/>
            <person name="Sykes S."/>
            <person name="Walk T."/>
            <person name="White J."/>
            <person name="Yandava C."/>
            <person name="Haas B."/>
            <person name="Nusbaum C."/>
            <person name="Birren B."/>
        </authorList>
    </citation>
    <scope>NUCLEOTIDE SEQUENCE [LARGE SCALE GENOMIC DNA]</scope>
    <source>
        <strain evidence="7">R3-111a-1</strain>
    </source>
</reference>
<dbReference type="Proteomes" id="UP000006039">
    <property type="component" value="Unassembled WGS sequence"/>
</dbReference>
<organism evidence="5">
    <name type="scientific">Gaeumannomyces tritici (strain R3-111a-1)</name>
    <name type="common">Wheat and barley take-all root rot fungus</name>
    <name type="synonym">Gaeumannomyces graminis var. tritici</name>
    <dbReference type="NCBI Taxonomy" id="644352"/>
    <lineage>
        <taxon>Eukaryota</taxon>
        <taxon>Fungi</taxon>
        <taxon>Dikarya</taxon>
        <taxon>Ascomycota</taxon>
        <taxon>Pezizomycotina</taxon>
        <taxon>Sordariomycetes</taxon>
        <taxon>Sordariomycetidae</taxon>
        <taxon>Magnaporthales</taxon>
        <taxon>Magnaporthaceae</taxon>
        <taxon>Gaeumannomyces</taxon>
    </lineage>
</organism>
<dbReference type="eggNOG" id="ENOG502RS79">
    <property type="taxonomic scope" value="Eukaryota"/>
</dbReference>
<dbReference type="RefSeq" id="XP_009228090.1">
    <property type="nucleotide sequence ID" value="XM_009229826.1"/>
</dbReference>
<dbReference type="GO" id="GO:0000981">
    <property type="term" value="F:DNA-binding transcription factor activity, RNA polymerase II-specific"/>
    <property type="evidence" value="ECO:0007669"/>
    <property type="project" value="InterPro"/>
</dbReference>
<dbReference type="CDD" id="cd12148">
    <property type="entry name" value="fungal_TF_MHR"/>
    <property type="match status" value="1"/>
</dbReference>
<dbReference type="GO" id="GO:0006351">
    <property type="term" value="P:DNA-templated transcription"/>
    <property type="evidence" value="ECO:0007669"/>
    <property type="project" value="InterPro"/>
</dbReference>
<dbReference type="EnsemblFungi" id="EJT70912">
    <property type="protein sequence ID" value="EJT70912"/>
    <property type="gene ID" value="GGTG_11935"/>
</dbReference>
<dbReference type="CDD" id="cd00067">
    <property type="entry name" value="GAL4"/>
    <property type="match status" value="1"/>
</dbReference>
<dbReference type="PROSITE" id="PS50048">
    <property type="entry name" value="ZN2_CY6_FUNGAL_2"/>
    <property type="match status" value="1"/>
</dbReference>
<dbReference type="PROSITE" id="PS00463">
    <property type="entry name" value="ZN2_CY6_FUNGAL_1"/>
    <property type="match status" value="1"/>
</dbReference>
<dbReference type="Pfam" id="PF00172">
    <property type="entry name" value="Zn_clus"/>
    <property type="match status" value="1"/>
</dbReference>
<dbReference type="HOGENOM" id="CLU_007003_9_1_1"/>
<dbReference type="InterPro" id="IPR001138">
    <property type="entry name" value="Zn2Cys6_DnaBD"/>
</dbReference>
<dbReference type="GO" id="GO:0008270">
    <property type="term" value="F:zinc ion binding"/>
    <property type="evidence" value="ECO:0007669"/>
    <property type="project" value="InterPro"/>
</dbReference>
<sequence>MRASEGQPVSAASNRMPNLGSIAAAAIDHGRRQSLAAAVAVAPGGSGGRAGSNANKLRPLLPNVSERVGKRAPSPLTQQLKKKRTTVQAACQSCRKRKVKCDGLRPVCAPCTSLGAVCEYSVPEGLSQRDAERQRMNQVSKSHRDLLTILDLLRRGPDAEAAEILRQVKTAATLEDAVARIADATLLLPGGSPEQSQGTASPESSTSTCPYDSCRLPHNRRLASPFDQPEHVFEVLYRTGLPGTLFSSLDLLASDVLPVSRWVPGFEDDYHLTYLLTLFWTWDNTFASVVDRVLFLEDMRLADPLDPVPNMDHTFCTPFLVLCLLTVSCLYSTHPKIYSVPGDHSSRGLKFARAAKRILEDERRRPSITMLQGITLLWLYEGSAGDARQAERYMWEMVDLYFQLGLHRRTEPDNCPGWNSRMGRELQAISYIVWGIFSFNAKIAVNFEYRFYIPRPRFKKLFDNPLSYLARSDSPTANWCAYPVDCRFQPSHHREVFVAHCTLAELAEELMDLIGRSRDQVPEIDKDTRLALEGVYNGLIRWRAELPDHLQPNNSTLPSVLSLHATYELIMIRLLGPLAAKFPKERFGGSTAGALKNSSSFSMINTVWTFRAHYTLKHEYWLTQVCAAAAMSVLFNLDDGCADVFVRACQALHETGEFVRMANKNLTVIQQLIDRYRIRLPQVGRTVETRYFVALRNRQSTAYSDGTRVLMYVPTQEGGGGCKVDNIQVGMLIAPTETLSLTVD</sequence>
<feature type="region of interest" description="Disordered" evidence="3">
    <location>
        <begin position="189"/>
        <end position="210"/>
    </location>
</feature>
<feature type="domain" description="Zn(2)-C6 fungal-type" evidence="4">
    <location>
        <begin position="90"/>
        <end position="120"/>
    </location>
</feature>
<dbReference type="InterPro" id="IPR007219">
    <property type="entry name" value="XnlR_reg_dom"/>
</dbReference>
<dbReference type="Gene3D" id="4.10.240.10">
    <property type="entry name" value="Zn(2)-C6 fungal-type DNA-binding domain"/>
    <property type="match status" value="1"/>
</dbReference>
<keyword evidence="2" id="KW-0539">Nucleus</keyword>
<dbReference type="GO" id="GO:0003677">
    <property type="term" value="F:DNA binding"/>
    <property type="evidence" value="ECO:0007669"/>
    <property type="project" value="InterPro"/>
</dbReference>
<dbReference type="AlphaFoldDB" id="J3PEK4"/>
<protein>
    <recommendedName>
        <fullName evidence="4">Zn(2)-C6 fungal-type domain-containing protein</fullName>
    </recommendedName>
</protein>
<reference evidence="5" key="2">
    <citation type="submission" date="2010-07" db="EMBL/GenBank/DDBJ databases">
        <authorList>
            <consortium name="The Broad Institute Genome Sequencing Platform"/>
            <consortium name="Broad Institute Genome Sequencing Center for Infectious Disease"/>
            <person name="Ma L.-J."/>
            <person name="Dead R."/>
            <person name="Young S."/>
            <person name="Zeng Q."/>
            <person name="Koehrsen M."/>
            <person name="Alvarado L."/>
            <person name="Berlin A."/>
            <person name="Chapman S.B."/>
            <person name="Chen Z."/>
            <person name="Freedman E."/>
            <person name="Gellesch M."/>
            <person name="Goldberg J."/>
            <person name="Griggs A."/>
            <person name="Gujja S."/>
            <person name="Heilman E.R."/>
            <person name="Heiman D."/>
            <person name="Hepburn T."/>
            <person name="Howarth C."/>
            <person name="Jen D."/>
            <person name="Larson L."/>
            <person name="Mehta T."/>
            <person name="Neiman D."/>
            <person name="Pearson M."/>
            <person name="Roberts A."/>
            <person name="Saif S."/>
            <person name="Shea T."/>
            <person name="Shenoy N."/>
            <person name="Sisk P."/>
            <person name="Stolte C."/>
            <person name="Sykes S."/>
            <person name="Walk T."/>
            <person name="White J."/>
            <person name="Yandava C."/>
            <person name="Haas B."/>
            <person name="Nusbaum C."/>
            <person name="Birren B."/>
        </authorList>
    </citation>
    <scope>NUCLEOTIDE SEQUENCE</scope>
    <source>
        <strain evidence="5">R3-111a-1</strain>
    </source>
</reference>
<evidence type="ECO:0000256" key="1">
    <source>
        <dbReference type="ARBA" id="ARBA00022723"/>
    </source>
</evidence>
<dbReference type="SUPFAM" id="SSF57701">
    <property type="entry name" value="Zn2/Cys6 DNA-binding domain"/>
    <property type="match status" value="1"/>
</dbReference>
<dbReference type="EMBL" id="GL385401">
    <property type="protein sequence ID" value="EJT70912.1"/>
    <property type="molecule type" value="Genomic_DNA"/>
</dbReference>
<dbReference type="SMART" id="SM00066">
    <property type="entry name" value="GAL4"/>
    <property type="match status" value="1"/>
</dbReference>
<dbReference type="PANTHER" id="PTHR47256">
    <property type="entry name" value="ZN(II)2CYS6 TRANSCRIPTION FACTOR (EUROFUNG)-RELATED"/>
    <property type="match status" value="1"/>
</dbReference>
<keyword evidence="7" id="KW-1185">Reference proteome</keyword>
<evidence type="ECO:0000256" key="2">
    <source>
        <dbReference type="ARBA" id="ARBA00023242"/>
    </source>
</evidence>
<evidence type="ECO:0000313" key="6">
    <source>
        <dbReference type="EnsemblFungi" id="EJT70912"/>
    </source>
</evidence>
<evidence type="ECO:0000259" key="4">
    <source>
        <dbReference type="PROSITE" id="PS50048"/>
    </source>
</evidence>
<gene>
    <name evidence="6" type="primary">20352393</name>
    <name evidence="5" type="ORF">GGTG_11935</name>
</gene>
<reference evidence="6" key="5">
    <citation type="submission" date="2018-04" db="UniProtKB">
        <authorList>
            <consortium name="EnsemblFungi"/>
        </authorList>
    </citation>
    <scope>IDENTIFICATION</scope>
    <source>
        <strain evidence="6">R3-111a-1</strain>
    </source>
</reference>
<dbReference type="OrthoDB" id="5595695at2759"/>
<evidence type="ECO:0000313" key="7">
    <source>
        <dbReference type="Proteomes" id="UP000006039"/>
    </source>
</evidence>
<proteinExistence type="predicted"/>
<dbReference type="Pfam" id="PF04082">
    <property type="entry name" value="Fungal_trans"/>
    <property type="match status" value="1"/>
</dbReference>
<dbReference type="STRING" id="644352.J3PEK4"/>
<evidence type="ECO:0000313" key="5">
    <source>
        <dbReference type="EMBL" id="EJT70912.1"/>
    </source>
</evidence>
<dbReference type="VEuPathDB" id="FungiDB:GGTG_11935"/>
<evidence type="ECO:0000256" key="3">
    <source>
        <dbReference type="SAM" id="MobiDB-lite"/>
    </source>
</evidence>
<dbReference type="PANTHER" id="PTHR47256:SF1">
    <property type="entry name" value="ZN(II)2CYS6 TRANSCRIPTION FACTOR (EUROFUNG)"/>
    <property type="match status" value="1"/>
</dbReference>